<feature type="domain" description="Pyridoxamine 5'-phosphate oxidase N-terminal" evidence="2">
    <location>
        <begin position="13"/>
        <end position="133"/>
    </location>
</feature>
<dbReference type="EMBL" id="NEXJ01000100">
    <property type="protein sequence ID" value="PSN89993.1"/>
    <property type="molecule type" value="Genomic_DNA"/>
</dbReference>
<dbReference type="GO" id="GO:0016627">
    <property type="term" value="F:oxidoreductase activity, acting on the CH-CH group of donors"/>
    <property type="evidence" value="ECO:0007669"/>
    <property type="project" value="TreeGrafter"/>
</dbReference>
<dbReference type="InterPro" id="IPR052019">
    <property type="entry name" value="F420H2_bilvrd_red/Heme_oxyg"/>
</dbReference>
<protein>
    <recommendedName>
        <fullName evidence="2">Pyridoxamine 5'-phosphate oxidase N-terminal domain-containing protein</fullName>
    </recommendedName>
</protein>
<evidence type="ECO:0000256" key="1">
    <source>
        <dbReference type="ARBA" id="ARBA00023002"/>
    </source>
</evidence>
<name>A0A2R6AUI4_9ARCH</name>
<accession>A0A2R6AUI4</accession>
<dbReference type="AlphaFoldDB" id="A0A2R6AUI4"/>
<proteinExistence type="predicted"/>
<keyword evidence="1" id="KW-0560">Oxidoreductase</keyword>
<dbReference type="GO" id="GO:0005829">
    <property type="term" value="C:cytosol"/>
    <property type="evidence" value="ECO:0007669"/>
    <property type="project" value="TreeGrafter"/>
</dbReference>
<evidence type="ECO:0000259" key="2">
    <source>
        <dbReference type="Pfam" id="PF01243"/>
    </source>
</evidence>
<dbReference type="PANTHER" id="PTHR35176:SF6">
    <property type="entry name" value="HEME OXYGENASE HI_0854-RELATED"/>
    <property type="match status" value="1"/>
</dbReference>
<dbReference type="SUPFAM" id="SSF50475">
    <property type="entry name" value="FMN-binding split barrel"/>
    <property type="match status" value="1"/>
</dbReference>
<dbReference type="Proteomes" id="UP000240490">
    <property type="component" value="Unassembled WGS sequence"/>
</dbReference>
<dbReference type="NCBIfam" id="TIGR03618">
    <property type="entry name" value="Rv1155_F420"/>
    <property type="match status" value="1"/>
</dbReference>
<dbReference type="GO" id="GO:0070967">
    <property type="term" value="F:coenzyme F420 binding"/>
    <property type="evidence" value="ECO:0007669"/>
    <property type="project" value="TreeGrafter"/>
</dbReference>
<dbReference type="Gene3D" id="2.30.110.10">
    <property type="entry name" value="Electron Transport, Fmn-binding Protein, Chain A"/>
    <property type="match status" value="1"/>
</dbReference>
<comment type="caution">
    <text evidence="3">The sequence shown here is derived from an EMBL/GenBank/DDBJ whole genome shotgun (WGS) entry which is preliminary data.</text>
</comment>
<dbReference type="InterPro" id="IPR019920">
    <property type="entry name" value="F420-binding_dom_put"/>
</dbReference>
<dbReference type="PANTHER" id="PTHR35176">
    <property type="entry name" value="HEME OXYGENASE HI_0854-RELATED"/>
    <property type="match status" value="1"/>
</dbReference>
<gene>
    <name evidence="3" type="ORF">B9Q08_05755</name>
</gene>
<sequence length="141" mass="16366">MVKVDLRDPKIIGLLSKPLLLRLATVSGDCIPHVSSVWFLFDGGFFWVSTSVDRLKVKNIMKNPRVALIVDTDTQPYEGVIVEGLAELVHEGFRDVTRRIVEKYVPKNQWSHTFDELMRYPRVLIRIRPSKVLDIMSYRRL</sequence>
<reference evidence="3 4" key="1">
    <citation type="submission" date="2017-04" db="EMBL/GenBank/DDBJ databases">
        <title>Novel microbial lineages endemic to geothermal iron-oxide mats fill important gaps in the evolutionary history of Archaea.</title>
        <authorList>
            <person name="Jay Z.J."/>
            <person name="Beam J.P."/>
            <person name="Dlakic M."/>
            <person name="Rusch D.B."/>
            <person name="Kozubal M.A."/>
            <person name="Inskeep W.P."/>
        </authorList>
    </citation>
    <scope>NUCLEOTIDE SEQUENCE [LARGE SCALE GENOMIC DNA]</scope>
    <source>
        <strain evidence="3">ECH_B_SAG-M15</strain>
    </source>
</reference>
<dbReference type="Pfam" id="PF01243">
    <property type="entry name" value="PNPOx_N"/>
    <property type="match status" value="1"/>
</dbReference>
<organism evidence="3 4">
    <name type="scientific">Candidatus Marsarchaeota G2 archaeon ECH_B_SAG-M15</name>
    <dbReference type="NCBI Taxonomy" id="1978162"/>
    <lineage>
        <taxon>Archaea</taxon>
        <taxon>Candidatus Marsarchaeota</taxon>
        <taxon>Candidatus Marsarchaeota group 2</taxon>
    </lineage>
</organism>
<dbReference type="InterPro" id="IPR011576">
    <property type="entry name" value="Pyridox_Oxase_N"/>
</dbReference>
<evidence type="ECO:0000313" key="4">
    <source>
        <dbReference type="Proteomes" id="UP000240490"/>
    </source>
</evidence>
<dbReference type="InterPro" id="IPR012349">
    <property type="entry name" value="Split_barrel_FMN-bd"/>
</dbReference>
<evidence type="ECO:0000313" key="3">
    <source>
        <dbReference type="EMBL" id="PSN89993.1"/>
    </source>
</evidence>